<feature type="chain" id="PRO_5038616495" description="DUF2029 domain-containing protein" evidence="3">
    <location>
        <begin position="20"/>
        <end position="475"/>
    </location>
</feature>
<dbReference type="Proteomes" id="UP000008366">
    <property type="component" value="Unassembled WGS sequence"/>
</dbReference>
<feature type="signal peptide" evidence="3">
    <location>
        <begin position="1"/>
        <end position="19"/>
    </location>
</feature>
<feature type="transmembrane region" description="Helical" evidence="2">
    <location>
        <begin position="299"/>
        <end position="329"/>
    </location>
</feature>
<comment type="caution">
    <text evidence="4">The sequence shown here is derived from an EMBL/GenBank/DDBJ whole genome shotgun (WGS) entry which is preliminary data.</text>
</comment>
<evidence type="ECO:0008006" key="6">
    <source>
        <dbReference type="Google" id="ProtNLM"/>
    </source>
</evidence>
<reference evidence="4 5" key="1">
    <citation type="submission" date="2012-08" db="EMBL/GenBank/DDBJ databases">
        <title>Whole genome shotgun sequence of Kineosphaera limosa NBRC 100340.</title>
        <authorList>
            <person name="Yoshida I."/>
            <person name="Isaki S."/>
            <person name="Hosoyama A."/>
            <person name="Tsuchikane K."/>
            <person name="Katsumata H."/>
            <person name="Ando Y."/>
            <person name="Ohji S."/>
            <person name="Hamada M."/>
            <person name="Tamura T."/>
            <person name="Yamazoe A."/>
            <person name="Yamazaki S."/>
            <person name="Fujita N."/>
        </authorList>
    </citation>
    <scope>NUCLEOTIDE SEQUENCE [LARGE SCALE GENOMIC DNA]</scope>
    <source>
        <strain evidence="4 5">NBRC 100340</strain>
    </source>
</reference>
<feature type="transmembrane region" description="Helical" evidence="2">
    <location>
        <begin position="102"/>
        <end position="124"/>
    </location>
</feature>
<gene>
    <name evidence="4" type="ORF">KILIM_008_00010</name>
</gene>
<evidence type="ECO:0000313" key="5">
    <source>
        <dbReference type="Proteomes" id="UP000008366"/>
    </source>
</evidence>
<feature type="region of interest" description="Disordered" evidence="1">
    <location>
        <begin position="432"/>
        <end position="475"/>
    </location>
</feature>
<evidence type="ECO:0000256" key="3">
    <source>
        <dbReference type="SAM" id="SignalP"/>
    </source>
</evidence>
<feature type="transmembrane region" description="Helical" evidence="2">
    <location>
        <begin position="364"/>
        <end position="386"/>
    </location>
</feature>
<accession>K6WLF7</accession>
<keyword evidence="2" id="KW-0472">Membrane</keyword>
<dbReference type="EMBL" id="BAHD01000008">
    <property type="protein sequence ID" value="GAB94646.1"/>
    <property type="molecule type" value="Genomic_DNA"/>
</dbReference>
<proteinExistence type="predicted"/>
<evidence type="ECO:0000256" key="1">
    <source>
        <dbReference type="SAM" id="MobiDB-lite"/>
    </source>
</evidence>
<feature type="transmembrane region" description="Helical" evidence="2">
    <location>
        <begin position="263"/>
        <end position="287"/>
    </location>
</feature>
<dbReference type="STRING" id="1184609.KILIM_008_00010"/>
<feature type="compositionally biased region" description="Low complexity" evidence="1">
    <location>
        <begin position="459"/>
        <end position="469"/>
    </location>
</feature>
<evidence type="ECO:0000256" key="2">
    <source>
        <dbReference type="SAM" id="Phobius"/>
    </source>
</evidence>
<feature type="non-terminal residue" evidence="4">
    <location>
        <position position="1"/>
    </location>
</feature>
<keyword evidence="5" id="KW-1185">Reference proteome</keyword>
<dbReference type="OrthoDB" id="3348156at2"/>
<name>K6WLF7_9MICO</name>
<keyword evidence="2" id="KW-0812">Transmembrane</keyword>
<feature type="transmembrane region" description="Helical" evidence="2">
    <location>
        <begin position="136"/>
        <end position="165"/>
    </location>
</feature>
<dbReference type="RefSeq" id="WP_006591179.1">
    <property type="nucleotide sequence ID" value="NZ_BAHD01000008.1"/>
</dbReference>
<keyword evidence="3" id="KW-0732">Signal</keyword>
<feature type="transmembrane region" description="Helical" evidence="2">
    <location>
        <begin position="171"/>
        <end position="199"/>
    </location>
</feature>
<dbReference type="AlphaFoldDB" id="K6WLF7"/>
<dbReference type="eggNOG" id="COG5650">
    <property type="taxonomic scope" value="Bacteria"/>
</dbReference>
<organism evidence="4 5">
    <name type="scientific">Kineosphaera limosa NBRC 100340</name>
    <dbReference type="NCBI Taxonomy" id="1184609"/>
    <lineage>
        <taxon>Bacteria</taxon>
        <taxon>Bacillati</taxon>
        <taxon>Actinomycetota</taxon>
        <taxon>Actinomycetes</taxon>
        <taxon>Micrococcales</taxon>
        <taxon>Dermatophilaceae</taxon>
        <taxon>Kineosphaera</taxon>
    </lineage>
</organism>
<feature type="transmembrane region" description="Helical" evidence="2">
    <location>
        <begin position="211"/>
        <end position="234"/>
    </location>
</feature>
<keyword evidence="2" id="KW-1133">Transmembrane helix</keyword>
<feature type="transmembrane region" description="Helical" evidence="2">
    <location>
        <begin position="335"/>
        <end position="352"/>
    </location>
</feature>
<protein>
    <recommendedName>
        <fullName evidence="6">DUF2029 domain-containing protein</fullName>
    </recommendedName>
</protein>
<sequence>RRGLWVPAARPAAAVLAFAAAAMVALGMVQKSYCATHGWGGTEVFWRACYSDLPRMYVTSGLITNALPYADPPMSINQPAGTGLVLWVLAHLVPTTAQEATWFVAAWAILAAALAAGLAVATVRTMRRDPWRAAQVALCPLLITVVLVGPDLLGILLVSIGLLWWARDKMIYAGLALGLAMSARSYAVLVVIVLVLIAARAGVLRDAARMAGVALLTWLAVVGGVGLVTGPAVLTAYQTWLGSGAEYGAPVFLLNLMGVQLPLGALTAFAIAGWIVAVLGAAALTLLPAHRPRVGEVLVVVMVLVLLTGKAIPVQATLLLAPLLVLAVVPWRDVVLWWAAEVLYFVAVWLYLGGLSEPTRALPAPWYALFLVLRVAIMAYLAFGIIRRIIARPAALPPEEQVLGETPFSEEPFEDDSAAMQEVTGEEADALALDPDLSPAQQRDQADLAISARRDPDDAAGPAAGRPDALVVTFG</sequence>
<evidence type="ECO:0000313" key="4">
    <source>
        <dbReference type="EMBL" id="GAB94646.1"/>
    </source>
</evidence>